<accession>A0A852TPW6</accession>
<evidence type="ECO:0000313" key="2">
    <source>
        <dbReference type="EMBL" id="NYE45645.1"/>
    </source>
</evidence>
<keyword evidence="3" id="KW-1185">Reference proteome</keyword>
<dbReference type="AlphaFoldDB" id="A0A852TPW6"/>
<protein>
    <submittedName>
        <fullName evidence="2">Uncharacterized protein</fullName>
    </submittedName>
</protein>
<gene>
    <name evidence="2" type="ORF">HDA32_000765</name>
</gene>
<evidence type="ECO:0000256" key="1">
    <source>
        <dbReference type="SAM" id="MobiDB-lite"/>
    </source>
</evidence>
<feature type="region of interest" description="Disordered" evidence="1">
    <location>
        <begin position="237"/>
        <end position="259"/>
    </location>
</feature>
<feature type="compositionally biased region" description="Polar residues" evidence="1">
    <location>
        <begin position="156"/>
        <end position="167"/>
    </location>
</feature>
<feature type="compositionally biased region" description="Low complexity" evidence="1">
    <location>
        <begin position="241"/>
        <end position="250"/>
    </location>
</feature>
<dbReference type="RefSeq" id="WP_179641825.1">
    <property type="nucleotide sequence ID" value="NZ_BAAAYY010000002.1"/>
</dbReference>
<organism evidence="2 3">
    <name type="scientific">Spinactinospora alkalitolerans</name>
    <dbReference type="NCBI Taxonomy" id="687207"/>
    <lineage>
        <taxon>Bacteria</taxon>
        <taxon>Bacillati</taxon>
        <taxon>Actinomycetota</taxon>
        <taxon>Actinomycetes</taxon>
        <taxon>Streptosporangiales</taxon>
        <taxon>Nocardiopsidaceae</taxon>
        <taxon>Spinactinospora</taxon>
    </lineage>
</organism>
<dbReference type="Proteomes" id="UP000589036">
    <property type="component" value="Unassembled WGS sequence"/>
</dbReference>
<reference evidence="2 3" key="1">
    <citation type="submission" date="2020-07" db="EMBL/GenBank/DDBJ databases">
        <title>Sequencing the genomes of 1000 actinobacteria strains.</title>
        <authorList>
            <person name="Klenk H.-P."/>
        </authorList>
    </citation>
    <scope>NUCLEOTIDE SEQUENCE [LARGE SCALE GENOMIC DNA]</scope>
    <source>
        <strain evidence="2 3">CXB654</strain>
    </source>
</reference>
<dbReference type="EMBL" id="JACCCC010000001">
    <property type="protein sequence ID" value="NYE45645.1"/>
    <property type="molecule type" value="Genomic_DNA"/>
</dbReference>
<evidence type="ECO:0000313" key="3">
    <source>
        <dbReference type="Proteomes" id="UP000589036"/>
    </source>
</evidence>
<comment type="caution">
    <text evidence="2">The sequence shown here is derived from an EMBL/GenBank/DDBJ whole genome shotgun (WGS) entry which is preliminary data.</text>
</comment>
<name>A0A852TPW6_9ACTN</name>
<proteinExistence type="predicted"/>
<feature type="region of interest" description="Disordered" evidence="1">
    <location>
        <begin position="143"/>
        <end position="176"/>
    </location>
</feature>
<sequence>MVAPSSPAAAAAQSTGSLTNAAGPKALRQHVRAHGPLAGGTLLELAAGIAEALQAAQQVYSGGPAAEGAKDAKDATMVARLLGREWTRLLPPSARHTASGEARQTPGRRDRGPIAAAVLVAAGIGIPTAMGVAPWSGIPASAGDNGGRAAAEVQDNDQGAPQESAQPAPSLPVEATDRAENGPMLDFSEVDIVDGVPKSNANSGNRSGYLIYIGSIEEASNGVRFTGDARFSTLHHRSHRTSSISSSTASAYDLKRNSL</sequence>